<accession>A0ABY0CRF4</accession>
<evidence type="ECO:0000256" key="2">
    <source>
        <dbReference type="ARBA" id="ARBA00023136"/>
    </source>
</evidence>
<dbReference type="PROSITE" id="PS51123">
    <property type="entry name" value="OMPA_2"/>
    <property type="match status" value="1"/>
</dbReference>
<feature type="compositionally biased region" description="Polar residues" evidence="5">
    <location>
        <begin position="1"/>
        <end position="11"/>
    </location>
</feature>
<keyword evidence="8" id="KW-1185">Reference proteome</keyword>
<evidence type="ECO:0000259" key="6">
    <source>
        <dbReference type="PROSITE" id="PS51123"/>
    </source>
</evidence>
<organism evidence="7 8">
    <name type="scientific">Lujinxingia sediminis</name>
    <dbReference type="NCBI Taxonomy" id="2480984"/>
    <lineage>
        <taxon>Bacteria</taxon>
        <taxon>Deltaproteobacteria</taxon>
        <taxon>Bradymonadales</taxon>
        <taxon>Lujinxingiaceae</taxon>
        <taxon>Lujinxingia</taxon>
    </lineage>
</organism>
<dbReference type="Pfam" id="PF13620">
    <property type="entry name" value="CarboxypepD_reg"/>
    <property type="match status" value="1"/>
</dbReference>
<evidence type="ECO:0000256" key="4">
    <source>
        <dbReference type="PROSITE-ProRule" id="PRU00473"/>
    </source>
</evidence>
<evidence type="ECO:0000256" key="1">
    <source>
        <dbReference type="ARBA" id="ARBA00004442"/>
    </source>
</evidence>
<evidence type="ECO:0000313" key="7">
    <source>
        <dbReference type="EMBL" id="RVU42651.1"/>
    </source>
</evidence>
<keyword evidence="2 4" id="KW-0472">Membrane</keyword>
<dbReference type="InterPro" id="IPR006664">
    <property type="entry name" value="OMP_bac"/>
</dbReference>
<feature type="compositionally biased region" description="Basic residues" evidence="5">
    <location>
        <begin position="26"/>
        <end position="36"/>
    </location>
</feature>
<feature type="region of interest" description="Disordered" evidence="5">
    <location>
        <begin position="1"/>
        <end position="38"/>
    </location>
</feature>
<dbReference type="Pfam" id="PF00691">
    <property type="entry name" value="OmpA"/>
    <property type="match status" value="1"/>
</dbReference>
<protein>
    <recommendedName>
        <fullName evidence="6">OmpA-like domain-containing protein</fullName>
    </recommendedName>
</protein>
<feature type="region of interest" description="Disordered" evidence="5">
    <location>
        <begin position="64"/>
        <end position="147"/>
    </location>
</feature>
<evidence type="ECO:0000256" key="5">
    <source>
        <dbReference type="SAM" id="MobiDB-lite"/>
    </source>
</evidence>
<dbReference type="InterPro" id="IPR006665">
    <property type="entry name" value="OmpA-like"/>
</dbReference>
<reference evidence="7 8" key="1">
    <citation type="submission" date="2019-01" db="EMBL/GenBank/DDBJ databases">
        <title>Lujinxingia litoralis gen. nov., sp. nov. and Lujinxingia sediminis gen. nov., sp. nov., new members in the order Bradymonadales, isolated from coastal sediment.</title>
        <authorList>
            <person name="Li C.-M."/>
        </authorList>
    </citation>
    <scope>NUCLEOTIDE SEQUENCE [LARGE SCALE GENOMIC DNA]</scope>
    <source>
        <strain evidence="7 8">SEH01</strain>
    </source>
</reference>
<dbReference type="InterPro" id="IPR050330">
    <property type="entry name" value="Bact_OuterMem_StrucFunc"/>
</dbReference>
<dbReference type="PANTHER" id="PTHR30329">
    <property type="entry name" value="STATOR ELEMENT OF FLAGELLAR MOTOR COMPLEX"/>
    <property type="match status" value="1"/>
</dbReference>
<dbReference type="InterPro" id="IPR008969">
    <property type="entry name" value="CarboxyPept-like_regulatory"/>
</dbReference>
<keyword evidence="3" id="KW-0998">Cell outer membrane</keyword>
<dbReference type="PRINTS" id="PR01023">
    <property type="entry name" value="NAFLGMOTY"/>
</dbReference>
<dbReference type="SUPFAM" id="SSF103088">
    <property type="entry name" value="OmpA-like"/>
    <property type="match status" value="1"/>
</dbReference>
<dbReference type="SUPFAM" id="SSF49464">
    <property type="entry name" value="Carboxypeptidase regulatory domain-like"/>
    <property type="match status" value="1"/>
</dbReference>
<dbReference type="Proteomes" id="UP000282926">
    <property type="component" value="Unassembled WGS sequence"/>
</dbReference>
<comment type="caution">
    <text evidence="7">The sequence shown here is derived from an EMBL/GenBank/DDBJ whole genome shotgun (WGS) entry which is preliminary data.</text>
</comment>
<dbReference type="PRINTS" id="PR01021">
    <property type="entry name" value="OMPADOMAIN"/>
</dbReference>
<gene>
    <name evidence="7" type="ORF">EA187_15805</name>
</gene>
<comment type="subcellular location">
    <subcellularLocation>
        <location evidence="1">Cell outer membrane</location>
    </subcellularLocation>
</comment>
<proteinExistence type="predicted"/>
<dbReference type="CDD" id="cd07185">
    <property type="entry name" value="OmpA_C-like"/>
    <property type="match status" value="1"/>
</dbReference>
<dbReference type="EMBL" id="SADD01000011">
    <property type="protein sequence ID" value="RVU42651.1"/>
    <property type="molecule type" value="Genomic_DNA"/>
</dbReference>
<sequence length="768" mass="82219">MVSAQPDSQNRPGVPYFAHLEQPRSPSKRRRLRHQRGIPVKMTTKERALGALIAIAMMTSSSASAQGLPSAEDMWNEAPPAESSEEVDERVGQEAPVEEEAGSAAASGEVEAEEVGAEAEVEAAEGVSDDASAEGESGETDEVLGEKSETAFVERERISPVMNLEGAPGFHGVASAISPGALMFQVGFLGEASGGSNVIRLNDENRTLSGNVAVSGQIVENFGFNFRMQARNNINTFGRPQAMLSQGDLSAGVIGRYEVSPGVWLGGDLNLFMPAGFGGVGLSASSLSLRPRFLASFDIGQMSQQQGGGDVPVVGHFNVGYRFDQSENLVPEGVQLDRVERFAYGISAYDLVEFGIGAEVPLPYVTPFVGYQLAVPVNGRGGVCEADRALACVSDIGGGAFPQKISVGLKAEPLENLGLHAGVDLGLTSSDAEGLPVTLPYNVIFGMSWNIDTSGPTIIIEEREVEKVVEVEPTLGYVIGSVVNAESGEAVGDARIYYTNRELAGQLSGTESGVFRSYGFEPGEALELRVVHPHYEEASASYTVVEGEGELEVKLTPLPRQAWVRGQVTDAEGGPLANATVRLSGEDEPIQVTTDEEGRFEAELQSGAYTVAAQAEGYLTAGQDVSLEPDAELQMVLSLSEAGEQLVELSEEEIRINERIYFETGAATILERSFNVLNQVAAVLLENPQIERVQIEGHTDDVGDSEFNMELSQARAEEVRNYLLARGIRVERLGAKGFGSERPLVPNTSNRNRSLNRRVEFKIPSTQE</sequence>
<dbReference type="PANTHER" id="PTHR30329:SF21">
    <property type="entry name" value="LIPOPROTEIN YIAD-RELATED"/>
    <property type="match status" value="1"/>
</dbReference>
<name>A0ABY0CRF4_9DELT</name>
<dbReference type="Gene3D" id="2.60.40.1120">
    <property type="entry name" value="Carboxypeptidase-like, regulatory domain"/>
    <property type="match status" value="1"/>
</dbReference>
<feature type="domain" description="OmpA-like" evidence="6">
    <location>
        <begin position="649"/>
        <end position="767"/>
    </location>
</feature>
<dbReference type="InterPro" id="IPR036737">
    <property type="entry name" value="OmpA-like_sf"/>
</dbReference>
<feature type="compositionally biased region" description="Acidic residues" evidence="5">
    <location>
        <begin position="110"/>
        <end position="143"/>
    </location>
</feature>
<evidence type="ECO:0000256" key="3">
    <source>
        <dbReference type="ARBA" id="ARBA00023237"/>
    </source>
</evidence>
<evidence type="ECO:0000313" key="8">
    <source>
        <dbReference type="Proteomes" id="UP000282926"/>
    </source>
</evidence>
<dbReference type="Gene3D" id="3.30.1330.60">
    <property type="entry name" value="OmpA-like domain"/>
    <property type="match status" value="1"/>
</dbReference>